<evidence type="ECO:0000256" key="1">
    <source>
        <dbReference type="ARBA" id="ARBA00022801"/>
    </source>
</evidence>
<dbReference type="CDD" id="cd18012">
    <property type="entry name" value="DEXQc_arch_SWI2_SNF2"/>
    <property type="match status" value="1"/>
</dbReference>
<feature type="domain" description="Helicase C-terminal" evidence="5">
    <location>
        <begin position="862"/>
        <end position="1016"/>
    </location>
</feature>
<dbReference type="Gene3D" id="3.40.50.300">
    <property type="entry name" value="P-loop containing nucleotide triphosphate hydrolases"/>
    <property type="match status" value="1"/>
</dbReference>
<dbReference type="SUPFAM" id="SSF52540">
    <property type="entry name" value="P-loop containing nucleoside triphosphate hydrolases"/>
    <property type="match status" value="2"/>
</dbReference>
<feature type="region of interest" description="Disordered" evidence="3">
    <location>
        <begin position="41"/>
        <end position="64"/>
    </location>
</feature>
<evidence type="ECO:0000256" key="3">
    <source>
        <dbReference type="SAM" id="MobiDB-lite"/>
    </source>
</evidence>
<dbReference type="AlphaFoldDB" id="G0EW60"/>
<evidence type="ECO:0000259" key="4">
    <source>
        <dbReference type="PROSITE" id="PS51192"/>
    </source>
</evidence>
<organism evidence="6 7">
    <name type="scientific">Cupriavidus necator (strain ATCC 43291 / DSM 13513 / CCUG 52238 / LMG 8453 / N-1)</name>
    <name type="common">Ralstonia eutropha</name>
    <dbReference type="NCBI Taxonomy" id="1042878"/>
    <lineage>
        <taxon>Bacteria</taxon>
        <taxon>Pseudomonadati</taxon>
        <taxon>Pseudomonadota</taxon>
        <taxon>Betaproteobacteria</taxon>
        <taxon>Burkholderiales</taxon>
        <taxon>Burkholderiaceae</taxon>
        <taxon>Cupriavidus</taxon>
    </lineage>
</organism>
<dbReference type="GO" id="GO:0004386">
    <property type="term" value="F:helicase activity"/>
    <property type="evidence" value="ECO:0007669"/>
    <property type="project" value="UniProtKB-KW"/>
</dbReference>
<gene>
    <name evidence="6" type="ordered locus">CNE_1c05880</name>
</gene>
<evidence type="ECO:0000259" key="5">
    <source>
        <dbReference type="PROSITE" id="PS51194"/>
    </source>
</evidence>
<dbReference type="PROSITE" id="PS51194">
    <property type="entry name" value="HELICASE_CTER"/>
    <property type="match status" value="1"/>
</dbReference>
<dbReference type="KEGG" id="cnc:CNE_1c05880"/>
<keyword evidence="6" id="KW-0547">Nucleotide-binding</keyword>
<dbReference type="EMBL" id="CP002877">
    <property type="protein sequence ID" value="AEI75952.1"/>
    <property type="molecule type" value="Genomic_DNA"/>
</dbReference>
<protein>
    <submittedName>
        <fullName evidence="6">DNA/RNA helicase SNF2 family</fullName>
    </submittedName>
</protein>
<dbReference type="InterPro" id="IPR038718">
    <property type="entry name" value="SNF2-like_sf"/>
</dbReference>
<evidence type="ECO:0000256" key="2">
    <source>
        <dbReference type="SAM" id="Coils"/>
    </source>
</evidence>
<dbReference type="InterPro" id="IPR014001">
    <property type="entry name" value="Helicase_ATP-bd"/>
</dbReference>
<accession>G0EW60</accession>
<dbReference type="GO" id="GO:0016787">
    <property type="term" value="F:hydrolase activity"/>
    <property type="evidence" value="ECO:0007669"/>
    <property type="project" value="UniProtKB-KW"/>
</dbReference>
<dbReference type="HOGENOM" id="CLU_000315_21_7_4"/>
<dbReference type="Proteomes" id="UP000006798">
    <property type="component" value="Chromosome 1"/>
</dbReference>
<dbReference type="Gene3D" id="3.40.50.10810">
    <property type="entry name" value="Tandem AAA-ATPase domain"/>
    <property type="match status" value="1"/>
</dbReference>
<proteinExistence type="predicted"/>
<keyword evidence="6" id="KW-0347">Helicase</keyword>
<dbReference type="GO" id="GO:0005524">
    <property type="term" value="F:ATP binding"/>
    <property type="evidence" value="ECO:0007669"/>
    <property type="project" value="InterPro"/>
</dbReference>
<dbReference type="InterPro" id="IPR000330">
    <property type="entry name" value="SNF2_N"/>
</dbReference>
<evidence type="ECO:0000313" key="7">
    <source>
        <dbReference type="Proteomes" id="UP000006798"/>
    </source>
</evidence>
<evidence type="ECO:0000313" key="6">
    <source>
        <dbReference type="EMBL" id="AEI75952.1"/>
    </source>
</evidence>
<feature type="domain" description="Helicase ATP-binding" evidence="4">
    <location>
        <begin position="559"/>
        <end position="715"/>
    </location>
</feature>
<dbReference type="SMART" id="SM00490">
    <property type="entry name" value="HELICc"/>
    <property type="match status" value="1"/>
</dbReference>
<reference evidence="6 7" key="1">
    <citation type="journal article" date="2011" name="J. Bacteriol.">
        <title>Complete genome sequence of the type strain Cupriavidus necator N-1.</title>
        <authorList>
            <person name="Poehlein A."/>
            <person name="Kusian B."/>
            <person name="Friedrich B."/>
            <person name="Daniel R."/>
            <person name="Bowien B."/>
        </authorList>
    </citation>
    <scope>NUCLEOTIDE SEQUENCE [LARGE SCALE GENOMIC DNA]</scope>
    <source>
        <strain evidence="7">ATCC 43291 / DSM 13513 / CCUG 52238 / LMG 8453 / N-1</strain>
    </source>
</reference>
<dbReference type="InterPro" id="IPR027417">
    <property type="entry name" value="P-loop_NTPase"/>
</dbReference>
<dbReference type="CDD" id="cd18793">
    <property type="entry name" value="SF2_C_SNF"/>
    <property type="match status" value="1"/>
</dbReference>
<keyword evidence="6" id="KW-0067">ATP-binding</keyword>
<sequence length="1035" mass="111704">MQALRRSRILFSGRLPNFGRHFLLFPRCCTFPYPRTAVPLTTHPGHDDLPEPGEDGASPAPGPDWQQALAALRALAGAEPAAGAEARRLLWALTLDADGVPGTIEPLEQVRGARGWGKPKPVPLARVAEDDRLEPWDARVARTIRRDQSHNRRCVLDRAAAVMALVGHPGVVLAHAPSQTLEVVEDAPALEAVHSAGRYVLRIFPPVREAPAMEALLPAAARQEAEALRQLTVVRDGPHRLRVIRYTPAQFDAARLLGDGLAIPEDGQAQLDQTLRALAGHFQVHADQAVGTRAVEAETRLRAEVAPVARGISLRLVVTPLGPLGPRLAPGAGRERLMAAVRGETLATQRDLDAELASVAEVFAALPQLVALSPPGGDYTWTLDDPEDALAVVEALPGLPAVQAVEWPRGKEIRVLPADLPQLGVQIESRGAWYRLAGELRVAEGLVLELGKLIDWTGSHAGRFVPMGQGVYVALTRALRGRLRDLAGVGEHVPDGIRVPQMATPWLDDVLAGAGVDPDAHFRQRIARLRAAREADIALPATLAAELRPYQEAGYRWAMTLAASGLGACLADDMGLGKTLQALAVLVARAGGGGALVIAPTSVCGNWAAEARRFAPTLNVHVYAEGDRETLLAQAGPHDLVIVSYTLLQQASKAFCAREWHTVVADEAQAFKNAVTRRAQAMFALPSGFRMALTGTPVENRLAELWSVMRFCNPGLLGSLARFNEHFANPIERGGVREARQRLRRMIAPFVLRRTKAQVLDELPPRTELVIRVEPEPVEAAHYEALRRQAQTEAEAALARLEAARKATKGAPAGARARALAQAQHQAQARIHVLAQLMRLRRAACDPRLVTPELSGQLSEGAKVRAFVELASELAASGHKTLVFSQFVDFLQLLRQGLERAGLALQYLDGATPAAERTRRVAAFQAGEGDVFLISLKAGGFGLNLTAADYVIIADPWWNPAAEDQAMGRAHRIGQQRPVTVYRLINAGTIEERIVDLHRDKRALADGLLEADDDSTAGTGAPLPDVDELVGLLRR</sequence>
<keyword evidence="2" id="KW-0175">Coiled coil</keyword>
<dbReference type="Pfam" id="PF00176">
    <property type="entry name" value="SNF2-rel_dom"/>
    <property type="match status" value="1"/>
</dbReference>
<dbReference type="InterPro" id="IPR049730">
    <property type="entry name" value="SNF2/RAD54-like_C"/>
</dbReference>
<name>G0EW60_CUPNN</name>
<dbReference type="Pfam" id="PF00271">
    <property type="entry name" value="Helicase_C"/>
    <property type="match status" value="1"/>
</dbReference>
<feature type="coiled-coil region" evidence="2">
    <location>
        <begin position="780"/>
        <end position="807"/>
    </location>
</feature>
<dbReference type="SMART" id="SM00487">
    <property type="entry name" value="DEXDc"/>
    <property type="match status" value="1"/>
</dbReference>
<dbReference type="InterPro" id="IPR001650">
    <property type="entry name" value="Helicase_C-like"/>
</dbReference>
<dbReference type="PROSITE" id="PS51192">
    <property type="entry name" value="HELICASE_ATP_BIND_1"/>
    <property type="match status" value="1"/>
</dbReference>
<keyword evidence="1" id="KW-0378">Hydrolase</keyword>
<dbReference type="PANTHER" id="PTHR10799">
    <property type="entry name" value="SNF2/RAD54 HELICASE FAMILY"/>
    <property type="match status" value="1"/>
</dbReference>